<dbReference type="SUPFAM" id="SSF50156">
    <property type="entry name" value="PDZ domain-like"/>
    <property type="match status" value="2"/>
</dbReference>
<dbReference type="InterPro" id="IPR036034">
    <property type="entry name" value="PDZ_sf"/>
</dbReference>
<feature type="compositionally biased region" description="Polar residues" evidence="1">
    <location>
        <begin position="187"/>
        <end position="197"/>
    </location>
</feature>
<evidence type="ECO:0000313" key="4">
    <source>
        <dbReference type="Proteomes" id="UP000006672"/>
    </source>
</evidence>
<feature type="region of interest" description="Disordered" evidence="1">
    <location>
        <begin position="484"/>
        <end position="503"/>
    </location>
</feature>
<reference evidence="3" key="2">
    <citation type="submission" date="2019-04" db="EMBL/GenBank/DDBJ databases">
        <authorList>
            <person name="Howe K."/>
            <person name="Paulini M."/>
            <person name="Williams G."/>
        </authorList>
    </citation>
    <scope>NUCLEOTIDE SEQUENCE [LARGE SCALE GENOMIC DNA]</scope>
    <source>
        <strain evidence="3">FR3</strain>
    </source>
</reference>
<feature type="compositionally biased region" description="Polar residues" evidence="1">
    <location>
        <begin position="162"/>
        <end position="171"/>
    </location>
</feature>
<dbReference type="AlphaFoldDB" id="A0A4E9FB66"/>
<dbReference type="PANTHER" id="PTHR19964">
    <property type="entry name" value="MULTIPLE PDZ DOMAIN PROTEIN"/>
    <property type="match status" value="1"/>
</dbReference>
<dbReference type="OrthoDB" id="6022242at2759"/>
<dbReference type="Pfam" id="PF00595">
    <property type="entry name" value="PDZ"/>
    <property type="match status" value="1"/>
</dbReference>
<dbReference type="EMBL" id="CAAKNF010000193">
    <property type="protein sequence ID" value="VIO93632.1"/>
    <property type="molecule type" value="Genomic_DNA"/>
</dbReference>
<feature type="domain" description="PDZ" evidence="2">
    <location>
        <begin position="533"/>
        <end position="602"/>
    </location>
</feature>
<evidence type="ECO:0000313" key="5">
    <source>
        <dbReference type="WBParaSite" id="Bm11526.1"/>
    </source>
</evidence>
<accession>A0A4E9FB66</accession>
<dbReference type="RefSeq" id="XP_042934423.1">
    <property type="nucleotide sequence ID" value="XM_043078489.1"/>
</dbReference>
<dbReference type="PANTHER" id="PTHR19964:SF92">
    <property type="entry name" value="PATJ HOMOLOG"/>
    <property type="match status" value="1"/>
</dbReference>
<protein>
    <recommendedName>
        <fullName evidence="2">PDZ domain-containing protein</fullName>
    </recommendedName>
</protein>
<proteinExistence type="predicted"/>
<dbReference type="PROSITE" id="PS50106">
    <property type="entry name" value="PDZ"/>
    <property type="match status" value="2"/>
</dbReference>
<name>A0A4E9FB66_BRUMA</name>
<dbReference type="CDD" id="cd06667">
    <property type="entry name" value="PDZ2_MUPP1-like"/>
    <property type="match status" value="1"/>
</dbReference>
<accession>A0A8L7SN30</accession>
<feature type="region of interest" description="Disordered" evidence="1">
    <location>
        <begin position="142"/>
        <end position="220"/>
    </location>
</feature>
<dbReference type="InterPro" id="IPR051342">
    <property type="entry name" value="PDZ_scaffold"/>
</dbReference>
<dbReference type="Gene3D" id="2.30.42.10">
    <property type="match status" value="2"/>
</dbReference>
<dbReference type="InterPro" id="IPR001478">
    <property type="entry name" value="PDZ"/>
</dbReference>
<feature type="compositionally biased region" description="Acidic residues" evidence="1">
    <location>
        <begin position="198"/>
        <end position="219"/>
    </location>
</feature>
<evidence type="ECO:0000256" key="1">
    <source>
        <dbReference type="SAM" id="MobiDB-lite"/>
    </source>
</evidence>
<dbReference type="GeneID" id="6105523"/>
<sequence>MMTYISLICIAVDNALKLNSKFRSLLKYLESVLLPRIKQTEKLIFVGQETQEIRHLIVKPNASGERLIIAGPKDIKTKSGNRIHIGDQILALNQYLLHTVSSTGKSHTDPVHSITFTQYSDVSNECSKINSCNTKDYRLAGRQSSDDNVKKKQRKQSKSSSLNCSKFTSNKTRNKRVKQNEADERSTTALNLILTQTNDDDDDDNDDNDNNNGDDDDDREMLNQDAIWKFDSENVAAVLSPSFTSSTAIIDRYEKLIEIFDSDKVYGDKSNNYTKSIIIVTLLRQSPQMVLTSDWTEVEIIHLPNIPGVGLGFGIVGGTSSGVVVKTILPGSVADKDKRLCPGDHILRIRGINVHGMSPQQIATLLRRQDTLVELVVGRPALTSTNSCKNSESCWTMPTRDALCRESLEEQIRKHTGSMTTTSNILSDIEAAEIATTPTTINKSFDGYAGNPGPSEIVSAIIEATNSNEIQNYTINDGNESISKVPSGTHNSLKNNNDLSETNSTRSLRQLQEMALSIFAHINWIPEKYEIIEVELCRDPIVGLGITIAGYVHKKEEISGVFVKSLVPNSSAFHSRKIQLNDLIFEVSNSIPFFFCFEFIIN</sequence>
<evidence type="ECO:0000313" key="3">
    <source>
        <dbReference type="EMBL" id="VIO93632.1"/>
    </source>
</evidence>
<reference evidence="4" key="1">
    <citation type="journal article" date="2007" name="Science">
        <title>Draft genome of the filarial nematode parasite Brugia malayi.</title>
        <authorList>
            <person name="Ghedin E."/>
            <person name="Wang S."/>
            <person name="Spiro D."/>
            <person name="Caler E."/>
            <person name="Zhao Q."/>
            <person name="Crabtree J."/>
            <person name="Allen J.E."/>
            <person name="Delcher A.L."/>
            <person name="Guiliano D.B."/>
            <person name="Miranda-Saavedra D."/>
            <person name="Angiuoli S.V."/>
            <person name="Creasy T."/>
            <person name="Amedeo P."/>
            <person name="Haas B."/>
            <person name="El-Sayed N.M."/>
            <person name="Wortman J.R."/>
            <person name="Feldblyum T."/>
            <person name="Tallon L."/>
            <person name="Schatz M."/>
            <person name="Shumway M."/>
            <person name="Koo H."/>
            <person name="Salzberg S.L."/>
            <person name="Schobel S."/>
            <person name="Pertea M."/>
            <person name="Pop M."/>
            <person name="White O."/>
            <person name="Barton G.J."/>
            <person name="Carlow C.K."/>
            <person name="Crawford M.J."/>
            <person name="Daub J."/>
            <person name="Dimmic M.W."/>
            <person name="Estes C.F."/>
            <person name="Foster J.M."/>
            <person name="Ganatra M."/>
            <person name="Gregory W.F."/>
            <person name="Johnson N.M."/>
            <person name="Jin J."/>
            <person name="Komuniecki R."/>
            <person name="Korf I."/>
            <person name="Kumar S."/>
            <person name="Laney S."/>
            <person name="Li B.W."/>
            <person name="Li W."/>
            <person name="Lindblom T.H."/>
            <person name="Lustigman S."/>
            <person name="Ma D."/>
            <person name="Maina C.V."/>
            <person name="Martin D.M."/>
            <person name="McCarter J.P."/>
            <person name="McReynolds L."/>
            <person name="Mitreva M."/>
            <person name="Nutman T.B."/>
            <person name="Parkinson J."/>
            <person name="Peregrin-Alvarez J.M."/>
            <person name="Poole C."/>
            <person name="Ren Q."/>
            <person name="Saunders L."/>
            <person name="Sluder A.E."/>
            <person name="Smith K."/>
            <person name="Stanke M."/>
            <person name="Unnasch T.R."/>
            <person name="Ware J."/>
            <person name="Wei A.D."/>
            <person name="Weil G."/>
            <person name="Williams D.J."/>
            <person name="Zhang Y."/>
            <person name="Williams S.A."/>
            <person name="Fraser-Liggett C."/>
            <person name="Slatko B."/>
            <person name="Blaxter M.L."/>
            <person name="Scott A.L."/>
        </authorList>
    </citation>
    <scope>NUCLEOTIDE SEQUENCE</scope>
    <source>
        <strain evidence="4">FR3</strain>
    </source>
</reference>
<dbReference type="SMART" id="SM00228">
    <property type="entry name" value="PDZ"/>
    <property type="match status" value="1"/>
</dbReference>
<evidence type="ECO:0000259" key="2">
    <source>
        <dbReference type="PROSITE" id="PS50106"/>
    </source>
</evidence>
<organism evidence="3">
    <name type="scientific">Brugia malayi</name>
    <name type="common">Filarial nematode worm</name>
    <dbReference type="NCBI Taxonomy" id="6279"/>
    <lineage>
        <taxon>Eukaryota</taxon>
        <taxon>Metazoa</taxon>
        <taxon>Ecdysozoa</taxon>
        <taxon>Nematoda</taxon>
        <taxon>Chromadorea</taxon>
        <taxon>Rhabditida</taxon>
        <taxon>Spirurina</taxon>
        <taxon>Spiruromorpha</taxon>
        <taxon>Filarioidea</taxon>
        <taxon>Onchocercidae</taxon>
        <taxon>Brugia</taxon>
    </lineage>
</organism>
<dbReference type="Proteomes" id="UP000006672">
    <property type="component" value="Unassembled WGS sequence"/>
</dbReference>
<keyword evidence="4" id="KW-1185">Reference proteome</keyword>
<reference evidence="5" key="3">
    <citation type="submission" date="2022-04" db="UniProtKB">
        <authorList>
            <consortium name="WormBaseParasite"/>
        </authorList>
    </citation>
    <scope>IDENTIFICATION</scope>
</reference>
<dbReference type="CTD" id="6105523"/>
<dbReference type="WBParaSite" id="Bm11526.1">
    <property type="protein sequence ID" value="Bm11526.1"/>
    <property type="gene ID" value="WBGene00231787"/>
</dbReference>
<feature type="domain" description="PDZ" evidence="2">
    <location>
        <begin position="300"/>
        <end position="381"/>
    </location>
</feature>
<dbReference type="KEGG" id="bmy:BM_BM11526"/>
<gene>
    <name evidence="3" type="primary">Bm11526</name>
    <name evidence="3" type="ORF">BM_BM11526</name>
</gene>